<sequence>PLHNPTNVPITLEMGKPFCTAVFFKNQSPATKPCGKESGRLDILLKNWERRFRQVNKRRRGRMFLTVFIPSAIIALSVFIALVYLPDKLASPAIVAAGVGVAGILQQILLPRR</sequence>
<protein>
    <submittedName>
        <fullName evidence="2">Uncharacterized protein</fullName>
    </submittedName>
</protein>
<evidence type="ECO:0000256" key="1">
    <source>
        <dbReference type="SAM" id="Phobius"/>
    </source>
</evidence>
<comment type="caution">
    <text evidence="2">The sequence shown here is derived from an EMBL/GenBank/DDBJ whole genome shotgun (WGS) entry which is preliminary data.</text>
</comment>
<organism evidence="2">
    <name type="scientific">marine sediment metagenome</name>
    <dbReference type="NCBI Taxonomy" id="412755"/>
    <lineage>
        <taxon>unclassified sequences</taxon>
        <taxon>metagenomes</taxon>
        <taxon>ecological metagenomes</taxon>
    </lineage>
</organism>
<evidence type="ECO:0000313" key="2">
    <source>
        <dbReference type="EMBL" id="GAF84429.1"/>
    </source>
</evidence>
<dbReference type="AlphaFoldDB" id="X0STW5"/>
<keyword evidence="1" id="KW-0812">Transmembrane</keyword>
<feature type="transmembrane region" description="Helical" evidence="1">
    <location>
        <begin position="90"/>
        <end position="110"/>
    </location>
</feature>
<reference evidence="2" key="1">
    <citation type="journal article" date="2014" name="Front. Microbiol.">
        <title>High frequency of phylogenetically diverse reductive dehalogenase-homologous genes in deep subseafloor sedimentary metagenomes.</title>
        <authorList>
            <person name="Kawai M."/>
            <person name="Futagami T."/>
            <person name="Toyoda A."/>
            <person name="Takaki Y."/>
            <person name="Nishi S."/>
            <person name="Hori S."/>
            <person name="Arai W."/>
            <person name="Tsubouchi T."/>
            <person name="Morono Y."/>
            <person name="Uchiyama I."/>
            <person name="Ito T."/>
            <person name="Fujiyama A."/>
            <person name="Inagaki F."/>
            <person name="Takami H."/>
        </authorList>
    </citation>
    <scope>NUCLEOTIDE SEQUENCE</scope>
    <source>
        <strain evidence="2">Expedition CK06-06</strain>
    </source>
</reference>
<keyword evidence="1" id="KW-0472">Membrane</keyword>
<keyword evidence="1" id="KW-1133">Transmembrane helix</keyword>
<feature type="transmembrane region" description="Helical" evidence="1">
    <location>
        <begin position="63"/>
        <end position="84"/>
    </location>
</feature>
<gene>
    <name evidence="2" type="ORF">S01H1_09555</name>
</gene>
<proteinExistence type="predicted"/>
<feature type="non-terminal residue" evidence="2">
    <location>
        <position position="1"/>
    </location>
</feature>
<accession>X0STW5</accession>
<name>X0STW5_9ZZZZ</name>
<dbReference type="EMBL" id="BARS01004884">
    <property type="protein sequence ID" value="GAF84429.1"/>
    <property type="molecule type" value="Genomic_DNA"/>
</dbReference>